<organism evidence="1 2">
    <name type="scientific">Hydnum rufescens UP504</name>
    <dbReference type="NCBI Taxonomy" id="1448309"/>
    <lineage>
        <taxon>Eukaryota</taxon>
        <taxon>Fungi</taxon>
        <taxon>Dikarya</taxon>
        <taxon>Basidiomycota</taxon>
        <taxon>Agaricomycotina</taxon>
        <taxon>Agaricomycetes</taxon>
        <taxon>Cantharellales</taxon>
        <taxon>Hydnaceae</taxon>
        <taxon>Hydnum</taxon>
    </lineage>
</organism>
<dbReference type="OrthoDB" id="3243429at2759"/>
<evidence type="ECO:0000313" key="1">
    <source>
        <dbReference type="EMBL" id="KAF9520685.1"/>
    </source>
</evidence>
<comment type="caution">
    <text evidence="1">The sequence shown here is derived from an EMBL/GenBank/DDBJ whole genome shotgun (WGS) entry which is preliminary data.</text>
</comment>
<accession>A0A9P6BAU4</accession>
<gene>
    <name evidence="1" type="ORF">BS47DRAFT_1357477</name>
</gene>
<sequence length="144" mass="15847">MEVTQPLMHPQMMMMTQIPHPPPIHNPTPPAPCQCCTEVKLLGPAQDLGKCIPKPSWKVCENLAAAKNSENQEDNTAQNNSVQCLSTSGLLNEPCTYHEAMNQPDAGKWEEAVQKELAAVDKMNVLQECALPPGQKAIRAWCVF</sequence>
<dbReference type="EMBL" id="MU128911">
    <property type="protein sequence ID" value="KAF9520685.1"/>
    <property type="molecule type" value="Genomic_DNA"/>
</dbReference>
<name>A0A9P6BAU4_9AGAM</name>
<protein>
    <submittedName>
        <fullName evidence="1">Uncharacterized protein</fullName>
    </submittedName>
</protein>
<evidence type="ECO:0000313" key="2">
    <source>
        <dbReference type="Proteomes" id="UP000886523"/>
    </source>
</evidence>
<dbReference type="Proteomes" id="UP000886523">
    <property type="component" value="Unassembled WGS sequence"/>
</dbReference>
<reference evidence="1" key="1">
    <citation type="journal article" date="2020" name="Nat. Commun.">
        <title>Large-scale genome sequencing of mycorrhizal fungi provides insights into the early evolution of symbiotic traits.</title>
        <authorList>
            <person name="Miyauchi S."/>
            <person name="Kiss E."/>
            <person name="Kuo A."/>
            <person name="Drula E."/>
            <person name="Kohler A."/>
            <person name="Sanchez-Garcia M."/>
            <person name="Morin E."/>
            <person name="Andreopoulos B."/>
            <person name="Barry K.W."/>
            <person name="Bonito G."/>
            <person name="Buee M."/>
            <person name="Carver A."/>
            <person name="Chen C."/>
            <person name="Cichocki N."/>
            <person name="Clum A."/>
            <person name="Culley D."/>
            <person name="Crous P.W."/>
            <person name="Fauchery L."/>
            <person name="Girlanda M."/>
            <person name="Hayes R.D."/>
            <person name="Keri Z."/>
            <person name="LaButti K."/>
            <person name="Lipzen A."/>
            <person name="Lombard V."/>
            <person name="Magnuson J."/>
            <person name="Maillard F."/>
            <person name="Murat C."/>
            <person name="Nolan M."/>
            <person name="Ohm R.A."/>
            <person name="Pangilinan J."/>
            <person name="Pereira M.F."/>
            <person name="Perotto S."/>
            <person name="Peter M."/>
            <person name="Pfister S."/>
            <person name="Riley R."/>
            <person name="Sitrit Y."/>
            <person name="Stielow J.B."/>
            <person name="Szollosi G."/>
            <person name="Zifcakova L."/>
            <person name="Stursova M."/>
            <person name="Spatafora J.W."/>
            <person name="Tedersoo L."/>
            <person name="Vaario L.M."/>
            <person name="Yamada A."/>
            <person name="Yan M."/>
            <person name="Wang P."/>
            <person name="Xu J."/>
            <person name="Bruns T."/>
            <person name="Baldrian P."/>
            <person name="Vilgalys R."/>
            <person name="Dunand C."/>
            <person name="Henrissat B."/>
            <person name="Grigoriev I.V."/>
            <person name="Hibbett D."/>
            <person name="Nagy L.G."/>
            <person name="Martin F.M."/>
        </authorList>
    </citation>
    <scope>NUCLEOTIDE SEQUENCE</scope>
    <source>
        <strain evidence="1">UP504</strain>
    </source>
</reference>
<dbReference type="AlphaFoldDB" id="A0A9P6BAU4"/>
<keyword evidence="2" id="KW-1185">Reference proteome</keyword>
<proteinExistence type="predicted"/>